<dbReference type="OrthoDB" id="18209at2157"/>
<dbReference type="InterPro" id="IPR003593">
    <property type="entry name" value="AAA+_ATPase"/>
</dbReference>
<dbReference type="NCBIfam" id="TIGR01727">
    <property type="entry name" value="oligo_HPY"/>
    <property type="match status" value="1"/>
</dbReference>
<proteinExistence type="inferred from homology"/>
<gene>
    <name evidence="6" type="ORF">SAMN04487946_101182</name>
</gene>
<evidence type="ECO:0000256" key="4">
    <source>
        <dbReference type="ARBA" id="ARBA00022840"/>
    </source>
</evidence>
<dbReference type="PROSITE" id="PS50893">
    <property type="entry name" value="ABC_TRANSPORTER_2"/>
    <property type="match status" value="1"/>
</dbReference>
<dbReference type="PANTHER" id="PTHR43776:SF7">
    <property type="entry name" value="D,D-DIPEPTIDE TRANSPORT ATP-BINDING PROTEIN DDPF-RELATED"/>
    <property type="match status" value="1"/>
</dbReference>
<accession>A0A1H3CSZ9</accession>
<evidence type="ECO:0000313" key="7">
    <source>
        <dbReference type="Proteomes" id="UP000199170"/>
    </source>
</evidence>
<dbReference type="Pfam" id="PF08352">
    <property type="entry name" value="oligo_HPY"/>
    <property type="match status" value="1"/>
</dbReference>
<dbReference type="GO" id="GO:0015833">
    <property type="term" value="P:peptide transport"/>
    <property type="evidence" value="ECO:0007669"/>
    <property type="project" value="InterPro"/>
</dbReference>
<dbReference type="InterPro" id="IPR003439">
    <property type="entry name" value="ABC_transporter-like_ATP-bd"/>
</dbReference>
<reference evidence="7" key="1">
    <citation type="submission" date="2016-10" db="EMBL/GenBank/DDBJ databases">
        <authorList>
            <person name="Varghese N."/>
            <person name="Submissions S."/>
        </authorList>
    </citation>
    <scope>NUCLEOTIDE SEQUENCE [LARGE SCALE GENOMIC DNA]</scope>
    <source>
        <strain evidence="7">CGMCC 1.10118</strain>
    </source>
</reference>
<dbReference type="PANTHER" id="PTHR43776">
    <property type="entry name" value="TRANSPORT ATP-BINDING PROTEIN"/>
    <property type="match status" value="1"/>
</dbReference>
<sequence length="432" mass="46755">MTDASPLFEVRDLTKHYPVRTGLLNRETGQVRAVDGIDLTVERGEAVGLVGESGCGKSTAARTMLRVEEPTGGTIRLDGDPVTSDDRSRLKRFRRRAQLLFQDPTGSFDPRRSIGDSVAEPLAIHGMTDRARRRRLVTSTLSRVGLDPSDADRYPHELSGGEKQRAALARALILDPDLLVADEPVSALDASVTADVLALLNRLRRELDLGIVLVSHDLAVVREVCDRVAVMYLGEIVESGPVESVFESPGHPYTEALLASIPVPDPTVERRDVDLVGEVPSAADPPSGCRFHTRCPAVIPPETYDLDGVAWRRVHRFHSRLERGPSVDLDAIRAYAASDSAPETAPADVPTHAVQTALRREFDLPSELGDDGAEAVLDRALARLAAGEREAAARLLADEFGTVCASEAPATHPVGGDDRQQHTAVCHLLDEE</sequence>
<dbReference type="PROSITE" id="PS00211">
    <property type="entry name" value="ABC_TRANSPORTER_1"/>
    <property type="match status" value="1"/>
</dbReference>
<dbReference type="Pfam" id="PF00005">
    <property type="entry name" value="ABC_tran"/>
    <property type="match status" value="1"/>
</dbReference>
<dbReference type="SUPFAM" id="SSF52540">
    <property type="entry name" value="P-loop containing nucleoside triphosphate hydrolases"/>
    <property type="match status" value="1"/>
</dbReference>
<dbReference type="InterPro" id="IPR027417">
    <property type="entry name" value="P-loop_NTPase"/>
</dbReference>
<dbReference type="CDD" id="cd03257">
    <property type="entry name" value="ABC_NikE_OppD_transporters"/>
    <property type="match status" value="1"/>
</dbReference>
<name>A0A1H3CSZ9_9EURY</name>
<evidence type="ECO:0000256" key="1">
    <source>
        <dbReference type="ARBA" id="ARBA00005417"/>
    </source>
</evidence>
<dbReference type="InterPro" id="IPR017871">
    <property type="entry name" value="ABC_transporter-like_CS"/>
</dbReference>
<dbReference type="GO" id="GO:0055085">
    <property type="term" value="P:transmembrane transport"/>
    <property type="evidence" value="ECO:0007669"/>
    <property type="project" value="UniProtKB-ARBA"/>
</dbReference>
<organism evidence="6 7">
    <name type="scientific">Halobellus clavatus</name>
    <dbReference type="NCBI Taxonomy" id="660517"/>
    <lineage>
        <taxon>Archaea</taxon>
        <taxon>Methanobacteriati</taxon>
        <taxon>Methanobacteriota</taxon>
        <taxon>Stenosarchaea group</taxon>
        <taxon>Halobacteria</taxon>
        <taxon>Halobacteriales</taxon>
        <taxon>Haloferacaceae</taxon>
        <taxon>Halobellus</taxon>
    </lineage>
</organism>
<dbReference type="Proteomes" id="UP000199170">
    <property type="component" value="Unassembled WGS sequence"/>
</dbReference>
<evidence type="ECO:0000259" key="5">
    <source>
        <dbReference type="PROSITE" id="PS50893"/>
    </source>
</evidence>
<evidence type="ECO:0000313" key="6">
    <source>
        <dbReference type="EMBL" id="SDX57245.1"/>
    </source>
</evidence>
<dbReference type="EMBL" id="FNPB01000001">
    <property type="protein sequence ID" value="SDX57245.1"/>
    <property type="molecule type" value="Genomic_DNA"/>
</dbReference>
<evidence type="ECO:0000256" key="2">
    <source>
        <dbReference type="ARBA" id="ARBA00022448"/>
    </source>
</evidence>
<dbReference type="InterPro" id="IPR050319">
    <property type="entry name" value="ABC_transp_ATP-bind"/>
</dbReference>
<dbReference type="SMART" id="SM00382">
    <property type="entry name" value="AAA"/>
    <property type="match status" value="1"/>
</dbReference>
<comment type="similarity">
    <text evidence="1">Belongs to the ABC transporter superfamily.</text>
</comment>
<dbReference type="AlphaFoldDB" id="A0A1H3CSZ9"/>
<dbReference type="RefSeq" id="WP_089764104.1">
    <property type="nucleotide sequence ID" value="NZ_FNPB01000001.1"/>
</dbReference>
<keyword evidence="2" id="KW-0813">Transport</keyword>
<dbReference type="Gene3D" id="3.40.50.300">
    <property type="entry name" value="P-loop containing nucleotide triphosphate hydrolases"/>
    <property type="match status" value="1"/>
</dbReference>
<dbReference type="GO" id="GO:0005524">
    <property type="term" value="F:ATP binding"/>
    <property type="evidence" value="ECO:0007669"/>
    <property type="project" value="UniProtKB-KW"/>
</dbReference>
<dbReference type="GO" id="GO:0016887">
    <property type="term" value="F:ATP hydrolysis activity"/>
    <property type="evidence" value="ECO:0007669"/>
    <property type="project" value="InterPro"/>
</dbReference>
<keyword evidence="4 6" id="KW-0067">ATP-binding</keyword>
<evidence type="ECO:0000256" key="3">
    <source>
        <dbReference type="ARBA" id="ARBA00022741"/>
    </source>
</evidence>
<dbReference type="STRING" id="660517.SAMN04487946_101182"/>
<feature type="domain" description="ABC transporter" evidence="5">
    <location>
        <begin position="8"/>
        <end position="258"/>
    </location>
</feature>
<keyword evidence="3" id="KW-0547">Nucleotide-binding</keyword>
<dbReference type="InterPro" id="IPR013563">
    <property type="entry name" value="Oligopep_ABC_C"/>
</dbReference>
<protein>
    <submittedName>
        <fullName evidence="6">Peptide/nickel transport system ATP-binding protein</fullName>
    </submittedName>
</protein>
<keyword evidence="7" id="KW-1185">Reference proteome</keyword>
<dbReference type="FunFam" id="3.40.50.300:FF:000016">
    <property type="entry name" value="Oligopeptide ABC transporter ATP-binding component"/>
    <property type="match status" value="1"/>
</dbReference>